<evidence type="ECO:0000313" key="13">
    <source>
        <dbReference type="EMBL" id="MPC18209.1"/>
    </source>
</evidence>
<accession>A0A5B7DAI5</accession>
<evidence type="ECO:0000256" key="7">
    <source>
        <dbReference type="ARBA" id="ARBA00023254"/>
    </source>
</evidence>
<evidence type="ECO:0000256" key="5">
    <source>
        <dbReference type="ARBA" id="ARBA00022840"/>
    </source>
</evidence>
<protein>
    <recommendedName>
        <fullName evidence="9">DNA 3'-5' helicase</fullName>
        <ecNumber evidence="9">5.6.2.4</ecNumber>
    </recommendedName>
</protein>
<feature type="domain" description="Helicase C-terminal" evidence="12">
    <location>
        <begin position="179"/>
        <end position="358"/>
    </location>
</feature>
<dbReference type="InterPro" id="IPR014001">
    <property type="entry name" value="Helicase_ATP-bd"/>
</dbReference>
<keyword evidence="14" id="KW-1185">Reference proteome</keyword>
<dbReference type="GO" id="GO:0007131">
    <property type="term" value="P:reciprocal meiotic recombination"/>
    <property type="evidence" value="ECO:0007669"/>
    <property type="project" value="UniProtKB-ARBA"/>
</dbReference>
<dbReference type="EC" id="5.6.2.4" evidence="9"/>
<dbReference type="GO" id="GO:0005524">
    <property type="term" value="F:ATP binding"/>
    <property type="evidence" value="ECO:0007669"/>
    <property type="project" value="UniProtKB-KW"/>
</dbReference>
<dbReference type="Pfam" id="PF00270">
    <property type="entry name" value="DEAD"/>
    <property type="match status" value="1"/>
</dbReference>
<keyword evidence="5" id="KW-0067">ATP-binding</keyword>
<dbReference type="GO" id="GO:0003676">
    <property type="term" value="F:nucleic acid binding"/>
    <property type="evidence" value="ECO:0007669"/>
    <property type="project" value="InterPro"/>
</dbReference>
<dbReference type="Pfam" id="PF00271">
    <property type="entry name" value="Helicase_C"/>
    <property type="match status" value="1"/>
</dbReference>
<comment type="caution">
    <text evidence="13">The sequence shown here is derived from an EMBL/GenBank/DDBJ whole genome shotgun (WGS) entry which is preliminary data.</text>
</comment>
<evidence type="ECO:0000256" key="9">
    <source>
        <dbReference type="ARBA" id="ARBA00034808"/>
    </source>
</evidence>
<comment type="catalytic activity">
    <reaction evidence="8">
        <text>Couples ATP hydrolysis with the unwinding of duplex DNA by translocating in the 3'-5' direction.</text>
        <dbReference type="EC" id="5.6.2.4"/>
    </reaction>
</comment>
<dbReference type="PANTHER" id="PTHR47835">
    <property type="entry name" value="HFM1, ATP DEPENDENT DNA HELICASE HOMOLOG"/>
    <property type="match status" value="1"/>
</dbReference>
<dbReference type="FunFam" id="3.40.50.300:FF:001076">
    <property type="entry name" value="ATP-dependent DNA helicase MER3"/>
    <property type="match status" value="1"/>
</dbReference>
<dbReference type="GO" id="GO:0016787">
    <property type="term" value="F:hydrolase activity"/>
    <property type="evidence" value="ECO:0007669"/>
    <property type="project" value="UniProtKB-KW"/>
</dbReference>
<dbReference type="SMART" id="SM00490">
    <property type="entry name" value="HELICc"/>
    <property type="match status" value="1"/>
</dbReference>
<proteinExistence type="inferred from homology"/>
<dbReference type="InterPro" id="IPR027417">
    <property type="entry name" value="P-loop_NTPase"/>
</dbReference>
<dbReference type="PANTHER" id="PTHR47835:SF3">
    <property type="entry name" value="HELICASE FOR MEIOSIS 1"/>
    <property type="match status" value="1"/>
</dbReference>
<dbReference type="CDD" id="cd18795">
    <property type="entry name" value="SF2_C_Ski2"/>
    <property type="match status" value="1"/>
</dbReference>
<dbReference type="PROSITE" id="PS51194">
    <property type="entry name" value="HELICASE_CTER"/>
    <property type="match status" value="1"/>
</dbReference>
<dbReference type="SUPFAM" id="SSF52540">
    <property type="entry name" value="P-loop containing nucleoside triphosphate hydrolases"/>
    <property type="match status" value="2"/>
</dbReference>
<dbReference type="PROSITE" id="PS51192">
    <property type="entry name" value="HELICASE_ATP_BIND_1"/>
    <property type="match status" value="1"/>
</dbReference>
<gene>
    <name evidence="13" type="primary">HFM1_0</name>
    <name evidence="13" type="ORF">E2C01_011087</name>
</gene>
<dbReference type="OrthoDB" id="5575at2759"/>
<feature type="domain" description="Helicase ATP-binding" evidence="11">
    <location>
        <begin position="1"/>
        <end position="141"/>
    </location>
</feature>
<evidence type="ECO:0000256" key="1">
    <source>
        <dbReference type="ARBA" id="ARBA00010140"/>
    </source>
</evidence>
<keyword evidence="2" id="KW-0547">Nucleotide-binding</keyword>
<name>A0A5B7DAI5_PORTR</name>
<dbReference type="AlphaFoldDB" id="A0A5B7DAI5"/>
<evidence type="ECO:0000259" key="12">
    <source>
        <dbReference type="PROSITE" id="PS51194"/>
    </source>
</evidence>
<dbReference type="InterPro" id="IPR052247">
    <property type="entry name" value="Meiotic_Crossover_Helicase"/>
</dbReference>
<evidence type="ECO:0000256" key="2">
    <source>
        <dbReference type="ARBA" id="ARBA00022741"/>
    </source>
</evidence>
<comment type="similarity">
    <text evidence="1">Belongs to the helicase family. SKI2 subfamily.</text>
</comment>
<organism evidence="13 14">
    <name type="scientific">Portunus trituberculatus</name>
    <name type="common">Swimming crab</name>
    <name type="synonym">Neptunus trituberculatus</name>
    <dbReference type="NCBI Taxonomy" id="210409"/>
    <lineage>
        <taxon>Eukaryota</taxon>
        <taxon>Metazoa</taxon>
        <taxon>Ecdysozoa</taxon>
        <taxon>Arthropoda</taxon>
        <taxon>Crustacea</taxon>
        <taxon>Multicrustacea</taxon>
        <taxon>Malacostraca</taxon>
        <taxon>Eumalacostraca</taxon>
        <taxon>Eucarida</taxon>
        <taxon>Decapoda</taxon>
        <taxon>Pleocyemata</taxon>
        <taxon>Brachyura</taxon>
        <taxon>Eubrachyura</taxon>
        <taxon>Portunoidea</taxon>
        <taxon>Portunidae</taxon>
        <taxon>Portuninae</taxon>
        <taxon>Portunus</taxon>
    </lineage>
</organism>
<evidence type="ECO:0000256" key="4">
    <source>
        <dbReference type="ARBA" id="ARBA00022806"/>
    </source>
</evidence>
<reference evidence="13 14" key="1">
    <citation type="submission" date="2019-05" db="EMBL/GenBank/DDBJ databases">
        <title>Another draft genome of Portunus trituberculatus and its Hox gene families provides insights of decapod evolution.</title>
        <authorList>
            <person name="Jeong J.-H."/>
            <person name="Song I."/>
            <person name="Kim S."/>
            <person name="Choi T."/>
            <person name="Kim D."/>
            <person name="Ryu S."/>
            <person name="Kim W."/>
        </authorList>
    </citation>
    <scope>NUCLEOTIDE SEQUENCE [LARGE SCALE GENOMIC DNA]</scope>
    <source>
        <tissue evidence="13">Muscle</tissue>
    </source>
</reference>
<dbReference type="InterPro" id="IPR001650">
    <property type="entry name" value="Helicase_C-like"/>
</dbReference>
<evidence type="ECO:0000256" key="3">
    <source>
        <dbReference type="ARBA" id="ARBA00022801"/>
    </source>
</evidence>
<evidence type="ECO:0000313" key="14">
    <source>
        <dbReference type="Proteomes" id="UP000324222"/>
    </source>
</evidence>
<dbReference type="Gene3D" id="3.40.50.300">
    <property type="entry name" value="P-loop containing nucleotide triphosphate hydrolases"/>
    <property type="match status" value="2"/>
</dbReference>
<dbReference type="Proteomes" id="UP000324222">
    <property type="component" value="Unassembled WGS sequence"/>
</dbReference>
<dbReference type="GO" id="GO:0043138">
    <property type="term" value="F:3'-5' DNA helicase activity"/>
    <property type="evidence" value="ECO:0007669"/>
    <property type="project" value="UniProtKB-EC"/>
</dbReference>
<comment type="catalytic activity">
    <reaction evidence="10">
        <text>ATP + H2O = ADP + phosphate + H(+)</text>
        <dbReference type="Rhea" id="RHEA:13065"/>
        <dbReference type="ChEBI" id="CHEBI:15377"/>
        <dbReference type="ChEBI" id="CHEBI:15378"/>
        <dbReference type="ChEBI" id="CHEBI:30616"/>
        <dbReference type="ChEBI" id="CHEBI:43474"/>
        <dbReference type="ChEBI" id="CHEBI:456216"/>
        <dbReference type="EC" id="5.6.2.4"/>
    </reaction>
</comment>
<keyword evidence="4 13" id="KW-0347">Helicase</keyword>
<dbReference type="InterPro" id="IPR011545">
    <property type="entry name" value="DEAD/DEAH_box_helicase_dom"/>
</dbReference>
<keyword evidence="6" id="KW-0413">Isomerase</keyword>
<evidence type="ECO:0000256" key="10">
    <source>
        <dbReference type="ARBA" id="ARBA00048988"/>
    </source>
</evidence>
<evidence type="ECO:0000256" key="6">
    <source>
        <dbReference type="ARBA" id="ARBA00023235"/>
    </source>
</evidence>
<keyword evidence="3" id="KW-0378">Hydrolase</keyword>
<evidence type="ECO:0000256" key="8">
    <source>
        <dbReference type="ARBA" id="ARBA00034617"/>
    </source>
</evidence>
<keyword evidence="7" id="KW-0469">Meiosis</keyword>
<dbReference type="EMBL" id="VSRR010000658">
    <property type="protein sequence ID" value="MPC18209.1"/>
    <property type="molecule type" value="Genomic_DNA"/>
</dbReference>
<sequence>MKALVTERYLDWRQRLALLNLTCAEITGDTEHDDITVIKNSQVILTTPEKWDFLTRRWRDHASLMQAVSLLLIDEVHVLSDEGRGPTLEAVVSRMKTIRATRPSHGNSDASPRLRFVAVSATIPNVEDVAAWLSDDPAPAVFHKLEESLRPVKLRRVVLGYDCRDNWTEFRFDISLNYRLSGVIANYSENKPTLVFVSTRKAAQSSATTLAKEARLIRDAAHKQLLTTVANGLRDNKLRECVMYGVGFHHAGLVMGDRRQVEELFIASQLPVLVATSTLAMGVNLPAHLVVVKSTTQYVGGAYEEYSSAQLLQMTGRAGRPQFDTHATAVIMTKSKHKSWKGASRSWASVVQPVAAACQSAASPPQPPPDRSASPRGQTWLSVIHHIVKTHAEVPNTTPRRNEGTGVHYSQ</sequence>
<evidence type="ECO:0000259" key="11">
    <source>
        <dbReference type="PROSITE" id="PS51192"/>
    </source>
</evidence>